<dbReference type="AlphaFoldDB" id="A7ZQ72"/>
<evidence type="ECO:0000313" key="1">
    <source>
        <dbReference type="EMBL" id="ABV18563.1"/>
    </source>
</evidence>
<dbReference type="Proteomes" id="UP000001122">
    <property type="component" value="Chromosome"/>
</dbReference>
<dbReference type="EMBL" id="CP000800">
    <property type="protein sequence ID" value="ABV18563.1"/>
    <property type="molecule type" value="Genomic_DNA"/>
</dbReference>
<dbReference type="HOGENOM" id="CLU_3024862_0_0_6"/>
<proteinExistence type="predicted"/>
<name>A7ZQ72_ECO24</name>
<evidence type="ECO:0000313" key="2">
    <source>
        <dbReference type="Proteomes" id="UP000001122"/>
    </source>
</evidence>
<keyword evidence="2" id="KW-1185">Reference proteome</keyword>
<protein>
    <submittedName>
        <fullName evidence="1">Uncharacterized protein</fullName>
    </submittedName>
</protein>
<gene>
    <name evidence="1" type="ordered locus">EcE24377A_2915</name>
</gene>
<sequence length="55" mass="6154">MTLVISVVYIATGLNHQIKDRVIFYVKKYCSSAFIHIVDINSSIDQGFATGYIIS</sequence>
<accession>A7ZQ72</accession>
<reference evidence="2" key="1">
    <citation type="journal article" date="2008" name="J. Bacteriol.">
        <title>The pangenome structure of Escherichia coli: comparative genomic analysis of E. coli commensal and pathogenic isolates.</title>
        <authorList>
            <person name="Rasko D.A."/>
            <person name="Rosovitz M.J."/>
            <person name="Myers G.S."/>
            <person name="Mongodin E.F."/>
            <person name="Fricke W.F."/>
            <person name="Gajer P."/>
            <person name="Crabtree J."/>
            <person name="Sebaihia M."/>
            <person name="Thomson N.R."/>
            <person name="Chaudhuri R."/>
            <person name="Henderson I.R."/>
            <person name="Sperandio V."/>
            <person name="Ravel J."/>
        </authorList>
    </citation>
    <scope>NUCLEOTIDE SEQUENCE [LARGE SCALE GENOMIC DNA]</scope>
    <source>
        <strain evidence="2">E24377A / ETEC</strain>
    </source>
</reference>
<dbReference type="KEGG" id="ecw:EcE24377A_2915"/>
<organism evidence="1 2">
    <name type="scientific">Escherichia coli O139:H28 (strain E24377A / ETEC)</name>
    <dbReference type="NCBI Taxonomy" id="331111"/>
    <lineage>
        <taxon>Bacteria</taxon>
        <taxon>Pseudomonadati</taxon>
        <taxon>Pseudomonadota</taxon>
        <taxon>Gammaproteobacteria</taxon>
        <taxon>Enterobacterales</taxon>
        <taxon>Enterobacteriaceae</taxon>
        <taxon>Escherichia</taxon>
    </lineage>
</organism>